<sequence length="236" mass="24739">MTGDSFLSRWSRLKRGAREEAERRVPDVAVEEAAKAPPAEAEAEVPIEELPPVDTIGPDTDLTAWLKRKVPESWKQAALRRLWSADPAIRDFVGPADYAWDWNTPGGMPGYGPLGASDDVEKLLARAMGLDEGALQPLTAAAPPPPCDEPSQAVAAQGVEAPLQAVAMQQETASQGAVVRSGEDAGGSEQAVPTGVAAQAPEAGADDALRDEPATPPAARPLPMRGRRRGGSAMPV</sequence>
<gene>
    <name evidence="2" type="ORF">QNA08_15430</name>
</gene>
<feature type="region of interest" description="Disordered" evidence="1">
    <location>
        <begin position="137"/>
        <end position="158"/>
    </location>
</feature>
<dbReference type="InterPro" id="IPR021735">
    <property type="entry name" value="DUF3306"/>
</dbReference>
<proteinExistence type="predicted"/>
<dbReference type="Pfam" id="PF11748">
    <property type="entry name" value="DUF3306"/>
    <property type="match status" value="1"/>
</dbReference>
<reference evidence="2 3" key="1">
    <citation type="submission" date="2023-05" db="EMBL/GenBank/DDBJ databases">
        <title>Chelatococcus sp. nov., a moderately thermophilic bacterium isolated from hot spring microbial mat.</title>
        <authorList>
            <person name="Hu C.-J."/>
            <person name="Li W.-J."/>
        </authorList>
    </citation>
    <scope>NUCLEOTIDE SEQUENCE [LARGE SCALE GENOMIC DNA]</scope>
    <source>
        <strain evidence="2 3">SYSU G07232</strain>
    </source>
</reference>
<keyword evidence="3" id="KW-1185">Reference proteome</keyword>
<accession>A0ABT7AJR0</accession>
<evidence type="ECO:0000256" key="1">
    <source>
        <dbReference type="SAM" id="MobiDB-lite"/>
    </source>
</evidence>
<organism evidence="2 3">
    <name type="scientific">Chelatococcus albus</name>
    <dbReference type="NCBI Taxonomy" id="3047466"/>
    <lineage>
        <taxon>Bacteria</taxon>
        <taxon>Pseudomonadati</taxon>
        <taxon>Pseudomonadota</taxon>
        <taxon>Alphaproteobacteria</taxon>
        <taxon>Hyphomicrobiales</taxon>
        <taxon>Chelatococcaceae</taxon>
        <taxon>Chelatococcus</taxon>
    </lineage>
</organism>
<feature type="region of interest" description="Disordered" evidence="1">
    <location>
        <begin position="31"/>
        <end position="56"/>
    </location>
</feature>
<name>A0ABT7AJR0_9HYPH</name>
<dbReference type="Proteomes" id="UP001321492">
    <property type="component" value="Unassembled WGS sequence"/>
</dbReference>
<protein>
    <submittedName>
        <fullName evidence="2">DUF3306 domain-containing protein</fullName>
    </submittedName>
</protein>
<comment type="caution">
    <text evidence="2">The sequence shown here is derived from an EMBL/GenBank/DDBJ whole genome shotgun (WGS) entry which is preliminary data.</text>
</comment>
<dbReference type="RefSeq" id="WP_283741616.1">
    <property type="nucleotide sequence ID" value="NZ_JASJEV010000011.1"/>
</dbReference>
<evidence type="ECO:0000313" key="2">
    <source>
        <dbReference type="EMBL" id="MDJ1159616.1"/>
    </source>
</evidence>
<dbReference type="EMBL" id="JASJEV010000011">
    <property type="protein sequence ID" value="MDJ1159616.1"/>
    <property type="molecule type" value="Genomic_DNA"/>
</dbReference>
<feature type="region of interest" description="Disordered" evidence="1">
    <location>
        <begin position="171"/>
        <end position="236"/>
    </location>
</feature>
<evidence type="ECO:0000313" key="3">
    <source>
        <dbReference type="Proteomes" id="UP001321492"/>
    </source>
</evidence>